<dbReference type="Pfam" id="PF07676">
    <property type="entry name" value="PD40"/>
    <property type="match status" value="2"/>
</dbReference>
<feature type="transmembrane region" description="Helical" evidence="1">
    <location>
        <begin position="7"/>
        <end position="27"/>
    </location>
</feature>
<dbReference type="InterPro" id="IPR011659">
    <property type="entry name" value="WD40"/>
</dbReference>
<dbReference type="SUPFAM" id="SSF51556">
    <property type="entry name" value="Metallo-dependent hydrolases"/>
    <property type="match status" value="1"/>
</dbReference>
<sequence>MTNSIKTLFRISFYFFLIVLIACNYQREKSDLLKRTLEFTIQEASNMHLDVSPDGQTLLVEFLGDIYTLPVTGGTATQHTRGVANNANPIWLSDGNHFACLNDSLGDYGIRISNFSGHSNYFPGKYKSSDIFHHHSQDSLWIGGLPISIKTGKGAKTALQRYIIGSTHGGQKLYYTGSKFYYTGQEFYYIGQKLYHTGKMGVIQKSTTTGKETTIDSLEYSGLQDIRIAPNGNIIAFSRPMAIEGGKAFYIKNIKNGIEKCLLEAFDIYVEGLSFSPDSKYIYLPVGGKIHRITIETGENKKIPFTANVKVDLRPLNYNTTRLGHKPITMRYTRSAQTSPSGKQLIFMAQNTIYIKELPDGNPKPLVAQDQNQYQPAWSPDGTKIAYVTWSDLAGGALWYVNADGSAPVKLTNTPGQYQRPTWSPDGKFIAVVQGKPELGDRDDLGLGALQYISVNNASTVTIVDSIPLRNHLSFGQNGQRINYRASLQKGGSYRISDLLVSTKLDGTDRGIHTKGIRLSEFESTLSPNGRFIACAVDEDMYLIDLSEYDSTPIILERNQPLKGIKFARGIDPVWEFNGTLGYTYANTYYQVYPDSIIVKAKRVAKQIYGDNKLRNRSLSIDSISVKAIPLTITKDTYYGKGQLAFTNVRIISMKGNQIIENGTVLIKDGRIERIGATKNMVIPKNYQTMDLSGKTIIPGLVDLHLHMRIPPDVFPQQSWMFLTNLAYGVTTARDPSLSYDSFGYKELLETGQMLGPRLFSVGRCARINDGMLTCESIEDTRELIKKRTIMGATEIKQYTLPTRQQRQWVLESCREAGVNMTNEGTRGPWLYQLGMIKDGGTGVEHNLDWGNGYKDIVSFIAKSGTYVTPTLQIAYSEDAYSEPAKEYFKYKYWKNPNTKLEHFTKSDGRVRITSNGAESIETIMNASLPKDTLNPDFIKQAKICARIYNAGGKITLGSHGNNQGIGAHNEMWALQMGGLTNHQVLEIATIRGAEALGVQQDIGSIEPSKIADLVILNSNPLDDIHNTRDIRYIMKDGVLYDDETLETLWPYQKPAPIWRYQEEKRKIEK</sequence>
<dbReference type="SUPFAM" id="SSF51338">
    <property type="entry name" value="Composite domain of metallo-dependent hydrolases"/>
    <property type="match status" value="1"/>
</dbReference>
<dbReference type="InterPro" id="IPR051781">
    <property type="entry name" value="Metallo-dep_Hydrolase"/>
</dbReference>
<keyword evidence="4" id="KW-1185">Reference proteome</keyword>
<evidence type="ECO:0000313" key="3">
    <source>
        <dbReference type="EMBL" id="MDO5969879.1"/>
    </source>
</evidence>
<evidence type="ECO:0000259" key="2">
    <source>
        <dbReference type="Pfam" id="PF01979"/>
    </source>
</evidence>
<evidence type="ECO:0000313" key="4">
    <source>
        <dbReference type="Proteomes" id="UP001176883"/>
    </source>
</evidence>
<reference evidence="3" key="1">
    <citation type="submission" date="2023-07" db="EMBL/GenBank/DDBJ databases">
        <title>Two novel species in the genus Flavivirga.</title>
        <authorList>
            <person name="Kwon K."/>
        </authorList>
    </citation>
    <scope>NUCLEOTIDE SEQUENCE</scope>
    <source>
        <strain evidence="3">KCTC 52353</strain>
    </source>
</reference>
<protein>
    <submittedName>
        <fullName evidence="3">Amidohydrolase family protein</fullName>
    </submittedName>
</protein>
<dbReference type="InterPro" id="IPR011042">
    <property type="entry name" value="6-blade_b-propeller_TolB-like"/>
</dbReference>
<dbReference type="SUPFAM" id="SSF82171">
    <property type="entry name" value="DPP6 N-terminal domain-like"/>
    <property type="match status" value="2"/>
</dbReference>
<dbReference type="InterPro" id="IPR011059">
    <property type="entry name" value="Metal-dep_hydrolase_composite"/>
</dbReference>
<dbReference type="Gene3D" id="1.20.58.520">
    <property type="entry name" value="Amidohydrolase"/>
    <property type="match status" value="1"/>
</dbReference>
<dbReference type="InterPro" id="IPR006680">
    <property type="entry name" value="Amidohydro-rel"/>
</dbReference>
<feature type="domain" description="Amidohydrolase-related" evidence="2">
    <location>
        <begin position="696"/>
        <end position="1038"/>
    </location>
</feature>
<gene>
    <name evidence="3" type="ORF">Q4Q35_08665</name>
</gene>
<proteinExistence type="predicted"/>
<dbReference type="RefSeq" id="WP_303277573.1">
    <property type="nucleotide sequence ID" value="NZ_JAUOEK010000098.1"/>
</dbReference>
<accession>A0ABT8W9Z8</accession>
<dbReference type="EMBL" id="JAUOEK010000098">
    <property type="protein sequence ID" value="MDO5969879.1"/>
    <property type="molecule type" value="Genomic_DNA"/>
</dbReference>
<keyword evidence="1" id="KW-0812">Transmembrane</keyword>
<comment type="caution">
    <text evidence="3">The sequence shown here is derived from an EMBL/GenBank/DDBJ whole genome shotgun (WGS) entry which is preliminary data.</text>
</comment>
<dbReference type="PANTHER" id="PTHR43135">
    <property type="entry name" value="ALPHA-D-RIBOSE 1-METHYLPHOSPHONATE 5-TRIPHOSPHATE DIPHOSPHATASE"/>
    <property type="match status" value="1"/>
</dbReference>
<dbReference type="PROSITE" id="PS51257">
    <property type="entry name" value="PROKAR_LIPOPROTEIN"/>
    <property type="match status" value="1"/>
</dbReference>
<dbReference type="InterPro" id="IPR032466">
    <property type="entry name" value="Metal_Hydrolase"/>
</dbReference>
<dbReference type="PANTHER" id="PTHR43135:SF3">
    <property type="entry name" value="ALPHA-D-RIBOSE 1-METHYLPHOSPHONATE 5-TRIPHOSPHATE DIPHOSPHATASE"/>
    <property type="match status" value="1"/>
</dbReference>
<keyword evidence="1" id="KW-1133">Transmembrane helix</keyword>
<dbReference type="Gene3D" id="2.30.40.10">
    <property type="entry name" value="Urease, subunit C, domain 1"/>
    <property type="match status" value="2"/>
</dbReference>
<dbReference type="Gene3D" id="3.20.20.140">
    <property type="entry name" value="Metal-dependent hydrolases"/>
    <property type="match status" value="1"/>
</dbReference>
<dbReference type="Gene3D" id="2.120.10.30">
    <property type="entry name" value="TolB, C-terminal domain"/>
    <property type="match status" value="2"/>
</dbReference>
<evidence type="ECO:0000256" key="1">
    <source>
        <dbReference type="SAM" id="Phobius"/>
    </source>
</evidence>
<dbReference type="Proteomes" id="UP001176883">
    <property type="component" value="Unassembled WGS sequence"/>
</dbReference>
<organism evidence="3 4">
    <name type="scientific">Flavivirga aquimarina</name>
    <dbReference type="NCBI Taxonomy" id="2027862"/>
    <lineage>
        <taxon>Bacteria</taxon>
        <taxon>Pseudomonadati</taxon>
        <taxon>Bacteroidota</taxon>
        <taxon>Flavobacteriia</taxon>
        <taxon>Flavobacteriales</taxon>
        <taxon>Flavobacteriaceae</taxon>
        <taxon>Flavivirga</taxon>
    </lineage>
</organism>
<dbReference type="Pfam" id="PF01979">
    <property type="entry name" value="Amidohydro_1"/>
    <property type="match status" value="1"/>
</dbReference>
<dbReference type="Gene3D" id="3.30.110.90">
    <property type="entry name" value="Amidohydrolase"/>
    <property type="match status" value="1"/>
</dbReference>
<name>A0ABT8W9Z8_9FLAO</name>
<keyword evidence="1" id="KW-0472">Membrane</keyword>